<dbReference type="PANTHER" id="PTHR42852">
    <property type="entry name" value="THIOL:DISULFIDE INTERCHANGE PROTEIN DSBE"/>
    <property type="match status" value="1"/>
</dbReference>
<evidence type="ECO:0000256" key="1">
    <source>
        <dbReference type="ARBA" id="ARBA00004196"/>
    </source>
</evidence>
<keyword evidence="7" id="KW-1185">Reference proteome</keyword>
<keyword evidence="3" id="KW-1015">Disulfide bond</keyword>
<reference evidence="6 7" key="1">
    <citation type="submission" date="2019-05" db="EMBL/GenBank/DDBJ databases">
        <title>Polaribacter aestuariivivens sp. nov., isolated from a tidal flat.</title>
        <authorList>
            <person name="Yoon J.-H."/>
        </authorList>
    </citation>
    <scope>NUCLEOTIDE SEQUENCE [LARGE SCALE GENOMIC DNA]</scope>
    <source>
        <strain evidence="6 7">DBTF-3</strain>
    </source>
</reference>
<dbReference type="OrthoDB" id="743079at2"/>
<dbReference type="RefSeq" id="WP_138537080.1">
    <property type="nucleotide sequence ID" value="NZ_VANR01000007.1"/>
</dbReference>
<dbReference type="CDD" id="cd02966">
    <property type="entry name" value="TlpA_like_family"/>
    <property type="match status" value="1"/>
</dbReference>
<dbReference type="InterPro" id="IPR013740">
    <property type="entry name" value="Redoxin"/>
</dbReference>
<dbReference type="PROSITE" id="PS51257">
    <property type="entry name" value="PROKAR_LIPOPROTEIN"/>
    <property type="match status" value="1"/>
</dbReference>
<dbReference type="InterPro" id="IPR013766">
    <property type="entry name" value="Thioredoxin_domain"/>
</dbReference>
<gene>
    <name evidence="6" type="ORF">FDT66_12560</name>
</gene>
<dbReference type="PROSITE" id="PS51352">
    <property type="entry name" value="THIOREDOXIN_2"/>
    <property type="match status" value="1"/>
</dbReference>
<evidence type="ECO:0000256" key="3">
    <source>
        <dbReference type="ARBA" id="ARBA00023157"/>
    </source>
</evidence>
<feature type="domain" description="Thioredoxin" evidence="5">
    <location>
        <begin position="192"/>
        <end position="342"/>
    </location>
</feature>
<dbReference type="AlphaFoldDB" id="A0A5S3N0G0"/>
<evidence type="ECO:0000259" key="5">
    <source>
        <dbReference type="PROSITE" id="PS51352"/>
    </source>
</evidence>
<comment type="caution">
    <text evidence="6">The sequence shown here is derived from an EMBL/GenBank/DDBJ whole genome shotgun (WGS) entry which is preliminary data.</text>
</comment>
<dbReference type="Proteomes" id="UP000307140">
    <property type="component" value="Unassembled WGS sequence"/>
</dbReference>
<evidence type="ECO:0000256" key="4">
    <source>
        <dbReference type="ARBA" id="ARBA00023284"/>
    </source>
</evidence>
<evidence type="ECO:0000313" key="7">
    <source>
        <dbReference type="Proteomes" id="UP000307140"/>
    </source>
</evidence>
<dbReference type="SUPFAM" id="SSF52833">
    <property type="entry name" value="Thioredoxin-like"/>
    <property type="match status" value="1"/>
</dbReference>
<evidence type="ECO:0000256" key="2">
    <source>
        <dbReference type="ARBA" id="ARBA00022748"/>
    </source>
</evidence>
<dbReference type="InterPro" id="IPR050553">
    <property type="entry name" value="Thioredoxin_ResA/DsbE_sf"/>
</dbReference>
<keyword evidence="4" id="KW-0676">Redox-active center</keyword>
<dbReference type="EMBL" id="VANR01000007">
    <property type="protein sequence ID" value="TMM28738.1"/>
    <property type="molecule type" value="Genomic_DNA"/>
</dbReference>
<dbReference type="InterPro" id="IPR036249">
    <property type="entry name" value="Thioredoxin-like_sf"/>
</dbReference>
<sequence length="342" mass="38399">MKKISILFCAILAIVSCTSEHPKNYLSFSGKLENNKDSILTISSQKGLVKTISINEDGTFSDTLKVTEPAIYVISTDPTKRAPIYLKNGFDIKLNGDSEKFMTSFQFSGKGADNSNFIIAQVEESQKLGNPALILELEEEAFKTKVANIKSKFDSILNSYSDVDSSLTIMANQQTEQMVNFFNTTYARNKATAKGTPSPKFTDYVDFKGGKKSLDSFKGKYVYIDVWATWCGPCIQQIPYLKSLEKEYRNKNIEFVSISTDEARRNGGSWEAAEKKWRNFVKEKDLSGVQLWSGEDYSFQQAYQITGIPRFILVDPDGNIVNPNAPRPSDPRLKEMFTSLGI</sequence>
<name>A0A5S3N0G0_9FLAO</name>
<dbReference type="GO" id="GO:0017004">
    <property type="term" value="P:cytochrome complex assembly"/>
    <property type="evidence" value="ECO:0007669"/>
    <property type="project" value="UniProtKB-KW"/>
</dbReference>
<dbReference type="GO" id="GO:0016491">
    <property type="term" value="F:oxidoreductase activity"/>
    <property type="evidence" value="ECO:0007669"/>
    <property type="project" value="InterPro"/>
</dbReference>
<dbReference type="PANTHER" id="PTHR42852:SF6">
    <property type="entry name" value="THIOL:DISULFIDE INTERCHANGE PROTEIN DSBE"/>
    <property type="match status" value="1"/>
</dbReference>
<dbReference type="Gene3D" id="3.40.30.10">
    <property type="entry name" value="Glutaredoxin"/>
    <property type="match status" value="1"/>
</dbReference>
<organism evidence="6 7">
    <name type="scientific">Polaribacter aestuariivivens</name>
    <dbReference type="NCBI Taxonomy" id="2304626"/>
    <lineage>
        <taxon>Bacteria</taxon>
        <taxon>Pseudomonadati</taxon>
        <taxon>Bacteroidota</taxon>
        <taxon>Flavobacteriia</taxon>
        <taxon>Flavobacteriales</taxon>
        <taxon>Flavobacteriaceae</taxon>
    </lineage>
</organism>
<accession>A0A5S3N0G0</accession>
<comment type="subcellular location">
    <subcellularLocation>
        <location evidence="1">Cell envelope</location>
    </subcellularLocation>
</comment>
<dbReference type="GO" id="GO:0030313">
    <property type="term" value="C:cell envelope"/>
    <property type="evidence" value="ECO:0007669"/>
    <property type="project" value="UniProtKB-SubCell"/>
</dbReference>
<keyword evidence="2" id="KW-0201">Cytochrome c-type biogenesis</keyword>
<dbReference type="Pfam" id="PF08534">
    <property type="entry name" value="Redoxin"/>
    <property type="match status" value="1"/>
</dbReference>
<proteinExistence type="predicted"/>
<evidence type="ECO:0000313" key="6">
    <source>
        <dbReference type="EMBL" id="TMM28738.1"/>
    </source>
</evidence>
<protein>
    <submittedName>
        <fullName evidence="6">AhpC/TSA family protein</fullName>
    </submittedName>
</protein>